<comment type="caution">
    <text evidence="2">The sequence shown here is derived from an EMBL/GenBank/DDBJ whole genome shotgun (WGS) entry which is preliminary data.</text>
</comment>
<name>A0ABT8QZY2_9FIRM</name>
<keyword evidence="3" id="KW-1185">Reference proteome</keyword>
<dbReference type="InterPro" id="IPR046229">
    <property type="entry name" value="TnpC-like"/>
</dbReference>
<reference evidence="2" key="1">
    <citation type="submission" date="2022-05" db="EMBL/GenBank/DDBJ databases">
        <title>Expanded diversity of anoxic marine methylotrophy in a Black Sea sulfate reducing microorganism.</title>
        <authorList>
            <person name="Fischer P.Q."/>
            <person name="Stams A.J.M."/>
            <person name="Villanueva L."/>
            <person name="Sousa D.Z."/>
        </authorList>
    </citation>
    <scope>NUCLEOTIDE SEQUENCE</scope>
    <source>
        <strain evidence="2">P130</strain>
    </source>
</reference>
<gene>
    <name evidence="2" type="ORF">M8H41_21640</name>
</gene>
<evidence type="ECO:0000256" key="1">
    <source>
        <dbReference type="SAM" id="Coils"/>
    </source>
</evidence>
<evidence type="ECO:0000313" key="2">
    <source>
        <dbReference type="EMBL" id="MDO0825421.1"/>
    </source>
</evidence>
<proteinExistence type="predicted"/>
<protein>
    <submittedName>
        <fullName evidence="2">DUF6262 family protein</fullName>
    </submittedName>
</protein>
<keyword evidence="1" id="KW-0175">Coiled coil</keyword>
<dbReference type="Proteomes" id="UP001176021">
    <property type="component" value="Unassembled WGS sequence"/>
</dbReference>
<feature type="coiled-coil region" evidence="1">
    <location>
        <begin position="75"/>
        <end position="126"/>
    </location>
</feature>
<sequence>MAGIKAYAEQKSKETIAKVHKAIDSLKRKKKNINFDSVSKEAGVSRATLYNNPQLKERILSLRAVSKGVPLVGTITVAKDKKQLQEEKIIALRQKVKQLEEDKAKLIAQLVEMEELKQENERLKNRKSSKS</sequence>
<organism evidence="2 3">
    <name type="scientific">Desulfosporosinus nitroreducens</name>
    <dbReference type="NCBI Taxonomy" id="2018668"/>
    <lineage>
        <taxon>Bacteria</taxon>
        <taxon>Bacillati</taxon>
        <taxon>Bacillota</taxon>
        <taxon>Clostridia</taxon>
        <taxon>Eubacteriales</taxon>
        <taxon>Desulfitobacteriaceae</taxon>
        <taxon>Desulfosporosinus</taxon>
    </lineage>
</organism>
<accession>A0ABT8QZY2</accession>
<dbReference type="Pfam" id="PF19776">
    <property type="entry name" value="DUF6262"/>
    <property type="match status" value="1"/>
</dbReference>
<dbReference type="RefSeq" id="WP_252469380.1">
    <property type="nucleotide sequence ID" value="NZ_JAMHFY010000009.1"/>
</dbReference>
<evidence type="ECO:0000313" key="3">
    <source>
        <dbReference type="Proteomes" id="UP001176021"/>
    </source>
</evidence>
<dbReference type="EMBL" id="JAMJEV010000025">
    <property type="protein sequence ID" value="MDO0825421.1"/>
    <property type="molecule type" value="Genomic_DNA"/>
</dbReference>